<dbReference type="InterPro" id="IPR027417">
    <property type="entry name" value="P-loop_NTPase"/>
</dbReference>
<keyword evidence="2" id="KW-0235">DNA replication</keyword>
<dbReference type="GO" id="GO:0006269">
    <property type="term" value="P:DNA replication, synthesis of primer"/>
    <property type="evidence" value="ECO:0007669"/>
    <property type="project" value="UniProtKB-KW"/>
</dbReference>
<evidence type="ECO:0000256" key="4">
    <source>
        <dbReference type="SAM" id="Coils"/>
    </source>
</evidence>
<keyword evidence="4" id="KW-0175">Coiled coil</keyword>
<dbReference type="AlphaFoldDB" id="A0A1I5UWW1"/>
<feature type="domain" description="DNA helicase DnaB-like N-terminal" evidence="5">
    <location>
        <begin position="10"/>
        <end position="105"/>
    </location>
</feature>
<dbReference type="SUPFAM" id="SSF52540">
    <property type="entry name" value="P-loop containing nucleoside triphosphate hydrolases"/>
    <property type="match status" value="1"/>
</dbReference>
<evidence type="ECO:0000313" key="7">
    <source>
        <dbReference type="Proteomes" id="UP000199227"/>
    </source>
</evidence>
<dbReference type="Proteomes" id="UP000199227">
    <property type="component" value="Unassembled WGS sequence"/>
</dbReference>
<dbReference type="PANTHER" id="PTHR30153">
    <property type="entry name" value="REPLICATIVE DNA HELICASE DNAB"/>
    <property type="match status" value="1"/>
</dbReference>
<dbReference type="InterPro" id="IPR007693">
    <property type="entry name" value="DNA_helicase_DnaB-like_N"/>
</dbReference>
<keyword evidence="1" id="KW-0639">Primosome</keyword>
<keyword evidence="3" id="KW-0238">DNA-binding</keyword>
<dbReference type="GO" id="GO:0005829">
    <property type="term" value="C:cytosol"/>
    <property type="evidence" value="ECO:0007669"/>
    <property type="project" value="TreeGrafter"/>
</dbReference>
<dbReference type="Pfam" id="PF13481">
    <property type="entry name" value="AAA_25"/>
    <property type="match status" value="1"/>
</dbReference>
<protein>
    <submittedName>
        <fullName evidence="6">AAA domain-containing protein</fullName>
    </submittedName>
</protein>
<feature type="coiled-coil region" evidence="4">
    <location>
        <begin position="156"/>
        <end position="184"/>
    </location>
</feature>
<evidence type="ECO:0000256" key="2">
    <source>
        <dbReference type="ARBA" id="ARBA00022705"/>
    </source>
</evidence>
<dbReference type="PANTHER" id="PTHR30153:SF2">
    <property type="entry name" value="REPLICATIVE DNA HELICASE"/>
    <property type="match status" value="1"/>
</dbReference>
<dbReference type="RefSeq" id="WP_092914297.1">
    <property type="nucleotide sequence ID" value="NZ_FOXB01000072.1"/>
</dbReference>
<sequence>MLNVIITNNLYNINIERAVLCTAVFEPTKFEEIAVQLKADDFYHPFHQNLFTAMEELHKNDQPIDEEFLREKLAKKNQFNEVAFLDVLSANPLSNINAYINQIKQKAKNRKMLYIVAKIKHKIEAGESNAAEVAAQIMANVDSMFVGTDIEVYIAKAKYKQAILQKIKKLKKLKESEFVELEEEKIYDEVIEKLENKIGINQKKEWDDSFDEWLDSIDMDPDEVENKKVEYVIQNLVVKNGITVFFGPSGGGKSTGVIGISYTALLDGTIKRVIYLDLDNGDTTIQERKIHELKRILRQRLRYISQDENKVWRMIKELLKRDLHDTMIVFDSAKNFMKGKDRDKNKDVSELTEVFKRLRNNGATIIALHHTNKPNQEMDEYEQVYAGSSAWREDVDNMFLLVTNKYKNTFIFVPSKNRVGIIEEQAYKIENHIIEKVETEWAKEDAEFEEIRDQVISFIEDCKTPPTFSQILTFLIESGYSKNKSNKVIQKGKGRYWKIEKIKKNNKNLYFLIQPEEAETKFKVVEFEKKNKASSDKCDKSDKSYFRDFSKSDNCGQVRTSVDKNYVYDMKNNYSKKGYCNV</sequence>
<name>A0A1I5UWW1_9BACT</name>
<reference evidence="6 7" key="1">
    <citation type="submission" date="2016-10" db="EMBL/GenBank/DDBJ databases">
        <authorList>
            <person name="de Groot N.N."/>
        </authorList>
    </citation>
    <scope>NUCLEOTIDE SEQUENCE [LARGE SCALE GENOMIC DNA]</scope>
    <source>
        <strain evidence="6 7">EP1-55-1</strain>
    </source>
</reference>
<dbReference type="GO" id="GO:0003677">
    <property type="term" value="F:DNA binding"/>
    <property type="evidence" value="ECO:0007669"/>
    <property type="project" value="UniProtKB-KW"/>
</dbReference>
<dbReference type="Gene3D" id="1.10.860.10">
    <property type="entry name" value="DNAb Helicase, Chain A"/>
    <property type="match status" value="1"/>
</dbReference>
<dbReference type="InterPro" id="IPR016136">
    <property type="entry name" value="DNA_helicase_N/primase_C"/>
</dbReference>
<dbReference type="EMBL" id="FOXB01000072">
    <property type="protein sequence ID" value="SFP99186.1"/>
    <property type="molecule type" value="Genomic_DNA"/>
</dbReference>
<dbReference type="GO" id="GO:0005524">
    <property type="term" value="F:ATP binding"/>
    <property type="evidence" value="ECO:0007669"/>
    <property type="project" value="InterPro"/>
</dbReference>
<dbReference type="GO" id="GO:0003678">
    <property type="term" value="F:DNA helicase activity"/>
    <property type="evidence" value="ECO:0007669"/>
    <property type="project" value="InterPro"/>
</dbReference>
<dbReference type="GO" id="GO:1990077">
    <property type="term" value="C:primosome complex"/>
    <property type="evidence" value="ECO:0007669"/>
    <property type="project" value="UniProtKB-KW"/>
</dbReference>
<gene>
    <name evidence="6" type="ORF">SAMN05216234_1726</name>
</gene>
<dbReference type="SUPFAM" id="SSF48024">
    <property type="entry name" value="N-terminal domain of DnaB helicase"/>
    <property type="match status" value="1"/>
</dbReference>
<accession>A0A1I5UWW1</accession>
<keyword evidence="7" id="KW-1185">Reference proteome</keyword>
<evidence type="ECO:0000256" key="3">
    <source>
        <dbReference type="ARBA" id="ARBA00023125"/>
    </source>
</evidence>
<dbReference type="Gene3D" id="3.40.50.300">
    <property type="entry name" value="P-loop containing nucleotide triphosphate hydrolases"/>
    <property type="match status" value="1"/>
</dbReference>
<evidence type="ECO:0000256" key="1">
    <source>
        <dbReference type="ARBA" id="ARBA00022515"/>
    </source>
</evidence>
<evidence type="ECO:0000313" key="6">
    <source>
        <dbReference type="EMBL" id="SFP99186.1"/>
    </source>
</evidence>
<dbReference type="InterPro" id="IPR036185">
    <property type="entry name" value="DNA_heli_DnaB-like_N_sf"/>
</dbReference>
<organism evidence="6 7">
    <name type="scientific">Hydrogenimonas thermophila</name>
    <dbReference type="NCBI Taxonomy" id="223786"/>
    <lineage>
        <taxon>Bacteria</taxon>
        <taxon>Pseudomonadati</taxon>
        <taxon>Campylobacterota</taxon>
        <taxon>Epsilonproteobacteria</taxon>
        <taxon>Campylobacterales</taxon>
        <taxon>Hydrogenimonadaceae</taxon>
        <taxon>Hydrogenimonas</taxon>
    </lineage>
</organism>
<proteinExistence type="predicted"/>
<dbReference type="Pfam" id="PF00772">
    <property type="entry name" value="DnaB"/>
    <property type="match status" value="1"/>
</dbReference>
<dbReference type="STRING" id="223786.SAMN05216234_1726"/>
<evidence type="ECO:0000259" key="5">
    <source>
        <dbReference type="Pfam" id="PF00772"/>
    </source>
</evidence>
<dbReference type="OrthoDB" id="5326290at2"/>